<sequence length="121" mass="13809">MKFLALTLATLALAATSEAIRIRGNCWVNENKPSDSNVYMVCEATFPDGSVRKADGGDSGRTPLICDRQEVICWRVNLDVNENIDIYYANTYRHYTGWVTDRSDRLINKSFTINYDVDYKL</sequence>
<evidence type="ECO:0000313" key="3">
    <source>
        <dbReference type="Proteomes" id="UP000807716"/>
    </source>
</evidence>
<feature type="chain" id="PRO_5040215313" evidence="1">
    <location>
        <begin position="20"/>
        <end position="121"/>
    </location>
</feature>
<dbReference type="EMBL" id="JAAAJB010000380">
    <property type="protein sequence ID" value="KAG0257013.1"/>
    <property type="molecule type" value="Genomic_DNA"/>
</dbReference>
<reference evidence="2" key="1">
    <citation type="journal article" date="2020" name="Fungal Divers.">
        <title>Resolving the Mortierellaceae phylogeny through synthesis of multi-gene phylogenetics and phylogenomics.</title>
        <authorList>
            <person name="Vandepol N."/>
            <person name="Liber J."/>
            <person name="Desiro A."/>
            <person name="Na H."/>
            <person name="Kennedy M."/>
            <person name="Barry K."/>
            <person name="Grigoriev I.V."/>
            <person name="Miller A.N."/>
            <person name="O'Donnell K."/>
            <person name="Stajich J.E."/>
            <person name="Bonito G."/>
        </authorList>
    </citation>
    <scope>NUCLEOTIDE SEQUENCE</scope>
    <source>
        <strain evidence="2">BC1065</strain>
    </source>
</reference>
<keyword evidence="1" id="KW-0732">Signal</keyword>
<organism evidence="2 3">
    <name type="scientific">Actinomortierella ambigua</name>
    <dbReference type="NCBI Taxonomy" id="1343610"/>
    <lineage>
        <taxon>Eukaryota</taxon>
        <taxon>Fungi</taxon>
        <taxon>Fungi incertae sedis</taxon>
        <taxon>Mucoromycota</taxon>
        <taxon>Mortierellomycotina</taxon>
        <taxon>Mortierellomycetes</taxon>
        <taxon>Mortierellales</taxon>
        <taxon>Mortierellaceae</taxon>
        <taxon>Actinomortierella</taxon>
    </lineage>
</organism>
<evidence type="ECO:0000256" key="1">
    <source>
        <dbReference type="SAM" id="SignalP"/>
    </source>
</evidence>
<evidence type="ECO:0000313" key="2">
    <source>
        <dbReference type="EMBL" id="KAG0257013.1"/>
    </source>
</evidence>
<protein>
    <submittedName>
        <fullName evidence="2">Uncharacterized protein</fullName>
    </submittedName>
</protein>
<gene>
    <name evidence="2" type="ORF">DFQ27_005367</name>
</gene>
<comment type="caution">
    <text evidence="2">The sequence shown here is derived from an EMBL/GenBank/DDBJ whole genome shotgun (WGS) entry which is preliminary data.</text>
</comment>
<accession>A0A9P6Q0T3</accession>
<name>A0A9P6Q0T3_9FUNG</name>
<feature type="signal peptide" evidence="1">
    <location>
        <begin position="1"/>
        <end position="19"/>
    </location>
</feature>
<keyword evidence="3" id="KW-1185">Reference proteome</keyword>
<dbReference type="Proteomes" id="UP000807716">
    <property type="component" value="Unassembled WGS sequence"/>
</dbReference>
<dbReference type="AlphaFoldDB" id="A0A9P6Q0T3"/>
<proteinExistence type="predicted"/>